<evidence type="ECO:0000256" key="5">
    <source>
        <dbReference type="SAM" id="Phobius"/>
    </source>
</evidence>
<dbReference type="PANTHER" id="PTHR22911:SF6">
    <property type="entry name" value="SOLUTE CARRIER FAMILY 35 MEMBER G1"/>
    <property type="match status" value="1"/>
</dbReference>
<dbReference type="Pfam" id="PF00892">
    <property type="entry name" value="EamA"/>
    <property type="match status" value="1"/>
</dbReference>
<evidence type="ECO:0000313" key="7">
    <source>
        <dbReference type="EMBL" id="MFC3626023.1"/>
    </source>
</evidence>
<dbReference type="RefSeq" id="WP_390278145.1">
    <property type="nucleotide sequence ID" value="NZ_JBHRYH010000017.1"/>
</dbReference>
<dbReference type="InterPro" id="IPR000620">
    <property type="entry name" value="EamA_dom"/>
</dbReference>
<sequence length="276" mass="29712">MNGAWWMVLAAACFGLMGVFVKLAAATLGTVELVFWRTAFAVLLLGGNALLRRQSFATPLLVRHLQRGVLGYISLLCYFYGISHLPLSTAVTLNYTSPLFLALLSMILLRERLSATALLAIALGFAGVALLLKPTLHGLGMLPVLVGLGSGFLAGWSYLHVRELGQAGEAEWRTVFYFALISTLGGLLLMLGQEWHPLTAANLPWVLGLGVTAMIAQLAMTRAYKLGRKLLVANLSYLTVVFSALFGVLLWQHVMTAGELAAMGLIILSGILAGRR</sequence>
<name>A0ABV7TTD4_9NEIS</name>
<feature type="domain" description="EamA" evidence="6">
    <location>
        <begin position="2"/>
        <end position="132"/>
    </location>
</feature>
<comment type="subcellular location">
    <subcellularLocation>
        <location evidence="1">Membrane</location>
        <topology evidence="1">Multi-pass membrane protein</topology>
    </subcellularLocation>
</comment>
<evidence type="ECO:0000256" key="4">
    <source>
        <dbReference type="ARBA" id="ARBA00023136"/>
    </source>
</evidence>
<gene>
    <name evidence="7" type="ORF">ACFOKJ_07730</name>
</gene>
<keyword evidence="4 5" id="KW-0472">Membrane</keyword>
<keyword evidence="8" id="KW-1185">Reference proteome</keyword>
<proteinExistence type="predicted"/>
<evidence type="ECO:0000313" key="8">
    <source>
        <dbReference type="Proteomes" id="UP001595636"/>
    </source>
</evidence>
<dbReference type="Proteomes" id="UP001595636">
    <property type="component" value="Unassembled WGS sequence"/>
</dbReference>
<dbReference type="Gene3D" id="1.10.3730.20">
    <property type="match status" value="1"/>
</dbReference>
<evidence type="ECO:0000256" key="1">
    <source>
        <dbReference type="ARBA" id="ARBA00004141"/>
    </source>
</evidence>
<comment type="caution">
    <text evidence="7">The sequence shown here is derived from an EMBL/GenBank/DDBJ whole genome shotgun (WGS) entry which is preliminary data.</text>
</comment>
<protein>
    <submittedName>
        <fullName evidence="7">DMT family transporter</fullName>
    </submittedName>
</protein>
<keyword evidence="2 5" id="KW-0812">Transmembrane</keyword>
<keyword evidence="3 5" id="KW-1133">Transmembrane helix</keyword>
<evidence type="ECO:0000256" key="3">
    <source>
        <dbReference type="ARBA" id="ARBA00022989"/>
    </source>
</evidence>
<feature type="transmembrane region" description="Helical" evidence="5">
    <location>
        <begin position="34"/>
        <end position="52"/>
    </location>
</feature>
<feature type="transmembrane region" description="Helical" evidence="5">
    <location>
        <begin position="138"/>
        <end position="159"/>
    </location>
</feature>
<evidence type="ECO:0000259" key="6">
    <source>
        <dbReference type="Pfam" id="PF00892"/>
    </source>
</evidence>
<feature type="transmembrane region" description="Helical" evidence="5">
    <location>
        <begin position="203"/>
        <end position="220"/>
    </location>
</feature>
<evidence type="ECO:0000256" key="2">
    <source>
        <dbReference type="ARBA" id="ARBA00022692"/>
    </source>
</evidence>
<feature type="transmembrane region" description="Helical" evidence="5">
    <location>
        <begin position="115"/>
        <end position="132"/>
    </location>
</feature>
<feature type="transmembrane region" description="Helical" evidence="5">
    <location>
        <begin position="171"/>
        <end position="191"/>
    </location>
</feature>
<dbReference type="InterPro" id="IPR037185">
    <property type="entry name" value="EmrE-like"/>
</dbReference>
<dbReference type="PANTHER" id="PTHR22911">
    <property type="entry name" value="ACYL-MALONYL CONDENSING ENZYME-RELATED"/>
    <property type="match status" value="1"/>
</dbReference>
<accession>A0ABV7TTD4</accession>
<feature type="transmembrane region" description="Helical" evidence="5">
    <location>
        <begin position="257"/>
        <end position="274"/>
    </location>
</feature>
<dbReference type="EMBL" id="JBHRYH010000017">
    <property type="protein sequence ID" value="MFC3626023.1"/>
    <property type="molecule type" value="Genomic_DNA"/>
</dbReference>
<organism evidence="7 8">
    <name type="scientific">Vogesella amnigena</name>
    <dbReference type="NCBI Taxonomy" id="1507449"/>
    <lineage>
        <taxon>Bacteria</taxon>
        <taxon>Pseudomonadati</taxon>
        <taxon>Pseudomonadota</taxon>
        <taxon>Betaproteobacteria</taxon>
        <taxon>Neisseriales</taxon>
        <taxon>Chromobacteriaceae</taxon>
        <taxon>Vogesella</taxon>
    </lineage>
</organism>
<dbReference type="SUPFAM" id="SSF103481">
    <property type="entry name" value="Multidrug resistance efflux transporter EmrE"/>
    <property type="match status" value="2"/>
</dbReference>
<reference evidence="8" key="1">
    <citation type="journal article" date="2019" name="Int. J. Syst. Evol. Microbiol.">
        <title>The Global Catalogue of Microorganisms (GCM) 10K type strain sequencing project: providing services to taxonomists for standard genome sequencing and annotation.</title>
        <authorList>
            <consortium name="The Broad Institute Genomics Platform"/>
            <consortium name="The Broad Institute Genome Sequencing Center for Infectious Disease"/>
            <person name="Wu L."/>
            <person name="Ma J."/>
        </authorList>
    </citation>
    <scope>NUCLEOTIDE SEQUENCE [LARGE SCALE GENOMIC DNA]</scope>
    <source>
        <strain evidence="8">KCTC 42195</strain>
    </source>
</reference>
<feature type="transmembrane region" description="Helical" evidence="5">
    <location>
        <begin position="232"/>
        <end position="251"/>
    </location>
</feature>